<dbReference type="InterPro" id="IPR017441">
    <property type="entry name" value="Protein_kinase_ATP_BS"/>
</dbReference>
<keyword evidence="12" id="KW-1133">Transmembrane helix</keyword>
<dbReference type="PROSITE" id="PS50011">
    <property type="entry name" value="PROTEIN_KINASE_DOM"/>
    <property type="match status" value="1"/>
</dbReference>
<evidence type="ECO:0000256" key="5">
    <source>
        <dbReference type="ARBA" id="ARBA00022741"/>
    </source>
</evidence>
<feature type="transmembrane region" description="Helical" evidence="12">
    <location>
        <begin position="344"/>
        <end position="366"/>
    </location>
</feature>
<gene>
    <name evidence="15" type="primary">pknB</name>
    <name evidence="15" type="ORF">PV517_29220</name>
</gene>
<dbReference type="Gene3D" id="3.30.200.20">
    <property type="entry name" value="Phosphorylase Kinase, domain 1"/>
    <property type="match status" value="1"/>
</dbReference>
<dbReference type="EC" id="2.7.11.1" evidence="1"/>
<evidence type="ECO:0000256" key="9">
    <source>
        <dbReference type="ARBA" id="ARBA00048679"/>
    </source>
</evidence>
<feature type="domain" description="PASTA" evidence="14">
    <location>
        <begin position="439"/>
        <end position="506"/>
    </location>
</feature>
<dbReference type="RefSeq" id="WP_319215083.1">
    <property type="nucleotide sequence ID" value="NZ_JARAVY010000012.1"/>
</dbReference>
<dbReference type="InterPro" id="IPR008271">
    <property type="entry name" value="Ser/Thr_kinase_AS"/>
</dbReference>
<dbReference type="PROSITE" id="PS00107">
    <property type="entry name" value="PROTEIN_KINASE_ATP"/>
    <property type="match status" value="1"/>
</dbReference>
<dbReference type="SMART" id="SM00740">
    <property type="entry name" value="PASTA"/>
    <property type="match status" value="4"/>
</dbReference>
<keyword evidence="7 10" id="KW-0067">ATP-binding</keyword>
<evidence type="ECO:0000256" key="2">
    <source>
        <dbReference type="ARBA" id="ARBA00022527"/>
    </source>
</evidence>
<reference evidence="15 16" key="1">
    <citation type="journal article" date="2023" name="Microb. Genom.">
        <title>Mesoterricola silvestris gen. nov., sp. nov., Mesoterricola sediminis sp. nov., Geothrix oryzae sp. nov., Geothrix edaphica sp. nov., Geothrix rubra sp. nov., and Geothrix limicola sp. nov., six novel members of Acidobacteriota isolated from soils.</title>
        <authorList>
            <person name="Weisberg A.J."/>
            <person name="Pearce E."/>
            <person name="Kramer C.G."/>
            <person name="Chang J.H."/>
            <person name="Clarke C.R."/>
        </authorList>
    </citation>
    <scope>NUCLEOTIDE SEQUENCE [LARGE SCALE GENOMIC DNA]</scope>
    <source>
        <strain evidence="15 16">NRRL_B-2795</strain>
    </source>
</reference>
<dbReference type="NCBIfam" id="NF033483">
    <property type="entry name" value="PknB_PASTA_kin"/>
    <property type="match status" value="1"/>
</dbReference>
<sequence length="666" mass="70843">MEEPRRLGGRYELGQVLGRGGMAEVYLAMDTRLGRTVAVKTLRADLARDPTFQARFRREAQSAASLNHPAIVAVYDTGEDYIDGVSIPYIVMEYVEGSTLRELLHSGRKLLPERAMEMTIGILQGLEYAHRNQIVHRDIKPANVMLTRNGQVKVMDFGIARAMGDSGMTMTQTSAVIGTAQYLSPEQAKGEQVDARSDLYSTGCLLYELLTVRPPFIGDSPVAVAYQHVREEPQAPSVFDPEITPEMDAIVLRALVKDPDYRYQSADEMRADIEACLDGQPVAATAAMGSVGYGGYPDDQPTTAMRADAGATTMLPPVGPDDGYGGYDDRQGRRRQQKKNNTSTILLVVAGVLVLIGAVLIGQWMFSGNDAGNDTLKAPNFVGQSEADAKQAATNVDLKVQVSQKPCENQKKGNVCEQNPQAGVEVKKGDTIDLVVSTGAPKVAVPSVIGDQIADAKDKLEGKDYEFVVETKTKESPEEAGTVLDQNPTTGKEVEKGSTITLTVAKAEEKATVPTVTGRSCDDAKSQMEANNLVGTCTEVETDDPNLVGKVVATNPEAGSELNKGDTVTIQIGKAAEEEEQEAEVPNVVGRTVGQAKQILQASGFTNIQFAGGSDQSDTALVTDQDPDGGNDADPAQTTITLASVGFGGNNGGNNNGGNNGGGFFG</sequence>
<dbReference type="CDD" id="cd14014">
    <property type="entry name" value="STKc_PknB_like"/>
    <property type="match status" value="1"/>
</dbReference>
<evidence type="ECO:0000313" key="15">
    <source>
        <dbReference type="EMBL" id="MDX2912739.1"/>
    </source>
</evidence>
<organism evidence="15 16">
    <name type="scientific">Streptomyces griseiscabiei</name>
    <dbReference type="NCBI Taxonomy" id="2993540"/>
    <lineage>
        <taxon>Bacteria</taxon>
        <taxon>Bacillati</taxon>
        <taxon>Actinomycetota</taxon>
        <taxon>Actinomycetes</taxon>
        <taxon>Kitasatosporales</taxon>
        <taxon>Streptomycetaceae</taxon>
        <taxon>Streptomyces</taxon>
    </lineage>
</organism>
<evidence type="ECO:0000256" key="11">
    <source>
        <dbReference type="SAM" id="MobiDB-lite"/>
    </source>
</evidence>
<feature type="binding site" evidence="10">
    <location>
        <position position="40"/>
    </location>
    <ligand>
        <name>ATP</name>
        <dbReference type="ChEBI" id="CHEBI:30616"/>
    </ligand>
</feature>
<keyword evidence="5 10" id="KW-0547">Nucleotide-binding</keyword>
<feature type="domain" description="PASTA" evidence="14">
    <location>
        <begin position="579"/>
        <end position="646"/>
    </location>
</feature>
<evidence type="ECO:0000256" key="7">
    <source>
        <dbReference type="ARBA" id="ARBA00022840"/>
    </source>
</evidence>
<comment type="catalytic activity">
    <reaction evidence="9">
        <text>L-seryl-[protein] + ATP = O-phospho-L-seryl-[protein] + ADP + H(+)</text>
        <dbReference type="Rhea" id="RHEA:17989"/>
        <dbReference type="Rhea" id="RHEA-COMP:9863"/>
        <dbReference type="Rhea" id="RHEA-COMP:11604"/>
        <dbReference type="ChEBI" id="CHEBI:15378"/>
        <dbReference type="ChEBI" id="CHEBI:29999"/>
        <dbReference type="ChEBI" id="CHEBI:30616"/>
        <dbReference type="ChEBI" id="CHEBI:83421"/>
        <dbReference type="ChEBI" id="CHEBI:456216"/>
        <dbReference type="EC" id="2.7.11.1"/>
    </reaction>
</comment>
<keyword evidence="6 15" id="KW-0418">Kinase</keyword>
<dbReference type="Pfam" id="PF00069">
    <property type="entry name" value="Pkinase"/>
    <property type="match status" value="1"/>
</dbReference>
<accession>A0ABU4LAE1</accession>
<name>A0ABU4LAE1_9ACTN</name>
<evidence type="ECO:0000256" key="12">
    <source>
        <dbReference type="SAM" id="Phobius"/>
    </source>
</evidence>
<evidence type="ECO:0000313" key="16">
    <source>
        <dbReference type="Proteomes" id="UP001271723"/>
    </source>
</evidence>
<evidence type="ECO:0000256" key="4">
    <source>
        <dbReference type="ARBA" id="ARBA00022737"/>
    </source>
</evidence>
<evidence type="ECO:0000256" key="6">
    <source>
        <dbReference type="ARBA" id="ARBA00022777"/>
    </source>
</evidence>
<dbReference type="Proteomes" id="UP001271723">
    <property type="component" value="Unassembled WGS sequence"/>
</dbReference>
<dbReference type="Gene3D" id="3.30.10.20">
    <property type="match status" value="4"/>
</dbReference>
<keyword evidence="4" id="KW-0677">Repeat</keyword>
<dbReference type="PANTHER" id="PTHR43289:SF6">
    <property type="entry name" value="SERINE_THREONINE-PROTEIN KINASE NEKL-3"/>
    <property type="match status" value="1"/>
</dbReference>
<proteinExistence type="predicted"/>
<comment type="caution">
    <text evidence="15">The sequence shown here is derived from an EMBL/GenBank/DDBJ whole genome shotgun (WGS) entry which is preliminary data.</text>
</comment>
<dbReference type="Gene3D" id="1.10.510.10">
    <property type="entry name" value="Transferase(Phosphotransferase) domain 1"/>
    <property type="match status" value="1"/>
</dbReference>
<dbReference type="SUPFAM" id="SSF56112">
    <property type="entry name" value="Protein kinase-like (PK-like)"/>
    <property type="match status" value="1"/>
</dbReference>
<dbReference type="PROSITE" id="PS51178">
    <property type="entry name" value="PASTA"/>
    <property type="match status" value="4"/>
</dbReference>
<comment type="catalytic activity">
    <reaction evidence="8">
        <text>L-threonyl-[protein] + ATP = O-phospho-L-threonyl-[protein] + ADP + H(+)</text>
        <dbReference type="Rhea" id="RHEA:46608"/>
        <dbReference type="Rhea" id="RHEA-COMP:11060"/>
        <dbReference type="Rhea" id="RHEA-COMP:11605"/>
        <dbReference type="ChEBI" id="CHEBI:15378"/>
        <dbReference type="ChEBI" id="CHEBI:30013"/>
        <dbReference type="ChEBI" id="CHEBI:30616"/>
        <dbReference type="ChEBI" id="CHEBI:61977"/>
        <dbReference type="ChEBI" id="CHEBI:456216"/>
        <dbReference type="EC" id="2.7.11.1"/>
    </reaction>
</comment>
<feature type="region of interest" description="Disordered" evidence="11">
    <location>
        <begin position="312"/>
        <end position="339"/>
    </location>
</feature>
<feature type="compositionally biased region" description="Polar residues" evidence="11">
    <location>
        <begin position="612"/>
        <end position="622"/>
    </location>
</feature>
<evidence type="ECO:0000256" key="10">
    <source>
        <dbReference type="PROSITE-ProRule" id="PRU10141"/>
    </source>
</evidence>
<evidence type="ECO:0000256" key="1">
    <source>
        <dbReference type="ARBA" id="ARBA00012513"/>
    </source>
</evidence>
<dbReference type="EMBL" id="JARAVY010000012">
    <property type="protein sequence ID" value="MDX2912739.1"/>
    <property type="molecule type" value="Genomic_DNA"/>
</dbReference>
<dbReference type="SMART" id="SM00220">
    <property type="entry name" value="S_TKc"/>
    <property type="match status" value="1"/>
</dbReference>
<dbReference type="Pfam" id="PF03793">
    <property type="entry name" value="PASTA"/>
    <property type="match status" value="4"/>
</dbReference>
<evidence type="ECO:0000256" key="3">
    <source>
        <dbReference type="ARBA" id="ARBA00022679"/>
    </source>
</evidence>
<dbReference type="PANTHER" id="PTHR43289">
    <property type="entry name" value="MITOGEN-ACTIVATED PROTEIN KINASE KINASE KINASE 20-RELATED"/>
    <property type="match status" value="1"/>
</dbReference>
<dbReference type="PROSITE" id="PS00108">
    <property type="entry name" value="PROTEIN_KINASE_ST"/>
    <property type="match status" value="1"/>
</dbReference>
<evidence type="ECO:0000256" key="8">
    <source>
        <dbReference type="ARBA" id="ARBA00047899"/>
    </source>
</evidence>
<keyword evidence="12" id="KW-0812">Transmembrane</keyword>
<feature type="compositionally biased region" description="Gly residues" evidence="11">
    <location>
        <begin position="646"/>
        <end position="666"/>
    </location>
</feature>
<dbReference type="GO" id="GO:0016301">
    <property type="term" value="F:kinase activity"/>
    <property type="evidence" value="ECO:0007669"/>
    <property type="project" value="UniProtKB-KW"/>
</dbReference>
<dbReference type="CDD" id="cd06577">
    <property type="entry name" value="PASTA_pknB"/>
    <property type="match status" value="4"/>
</dbReference>
<dbReference type="InterPro" id="IPR011009">
    <property type="entry name" value="Kinase-like_dom_sf"/>
</dbReference>
<keyword evidence="3" id="KW-0808">Transferase</keyword>
<evidence type="ECO:0000259" key="13">
    <source>
        <dbReference type="PROSITE" id="PS50011"/>
    </source>
</evidence>
<dbReference type="InterPro" id="IPR000719">
    <property type="entry name" value="Prot_kinase_dom"/>
</dbReference>
<evidence type="ECO:0000259" key="14">
    <source>
        <dbReference type="PROSITE" id="PS51178"/>
    </source>
</evidence>
<feature type="domain" description="PASTA" evidence="14">
    <location>
        <begin position="507"/>
        <end position="574"/>
    </location>
</feature>
<protein>
    <recommendedName>
        <fullName evidence="1">non-specific serine/threonine protein kinase</fullName>
        <ecNumber evidence="1">2.7.11.1</ecNumber>
    </recommendedName>
</protein>
<keyword evidence="2" id="KW-0723">Serine/threonine-protein kinase</keyword>
<keyword evidence="12" id="KW-0472">Membrane</keyword>
<feature type="region of interest" description="Disordered" evidence="11">
    <location>
        <begin position="612"/>
        <end position="666"/>
    </location>
</feature>
<dbReference type="SUPFAM" id="SSF54184">
    <property type="entry name" value="Penicillin-binding protein 2x (pbp-2x), c-terminal domain"/>
    <property type="match status" value="2"/>
</dbReference>
<feature type="domain" description="Protein kinase" evidence="13">
    <location>
        <begin position="11"/>
        <end position="277"/>
    </location>
</feature>
<dbReference type="InterPro" id="IPR005543">
    <property type="entry name" value="PASTA_dom"/>
</dbReference>
<keyword evidence="16" id="KW-1185">Reference proteome</keyword>
<feature type="domain" description="PASTA" evidence="14">
    <location>
        <begin position="372"/>
        <end position="438"/>
    </location>
</feature>
<feature type="region of interest" description="Disordered" evidence="11">
    <location>
        <begin position="472"/>
        <end position="493"/>
    </location>
</feature>